<dbReference type="AlphaFoldDB" id="A0A4Y8ZZM5"/>
<comment type="caution">
    <text evidence="2">The sequence shown here is derived from an EMBL/GenBank/DDBJ whole genome shotgun (WGS) entry which is preliminary data.</text>
</comment>
<dbReference type="EMBL" id="SPDV01000001">
    <property type="protein sequence ID" value="TFI60306.1"/>
    <property type="molecule type" value="Genomic_DNA"/>
</dbReference>
<protein>
    <recommendedName>
        <fullName evidence="4">Tetratricopeptide repeat protein</fullName>
    </recommendedName>
</protein>
<proteinExistence type="predicted"/>
<evidence type="ECO:0000313" key="2">
    <source>
        <dbReference type="EMBL" id="TFI60306.1"/>
    </source>
</evidence>
<keyword evidence="1" id="KW-0732">Signal</keyword>
<accession>A0A4Y8ZZM5</accession>
<feature type="signal peptide" evidence="1">
    <location>
        <begin position="1"/>
        <end position="28"/>
    </location>
</feature>
<dbReference type="InterPro" id="IPR011990">
    <property type="entry name" value="TPR-like_helical_dom_sf"/>
</dbReference>
<dbReference type="Proteomes" id="UP000298213">
    <property type="component" value="Unassembled WGS sequence"/>
</dbReference>
<organism evidence="2 3">
    <name type="scientific">Sphingomonas parva</name>
    <dbReference type="NCBI Taxonomy" id="2555898"/>
    <lineage>
        <taxon>Bacteria</taxon>
        <taxon>Pseudomonadati</taxon>
        <taxon>Pseudomonadota</taxon>
        <taxon>Alphaproteobacteria</taxon>
        <taxon>Sphingomonadales</taxon>
        <taxon>Sphingomonadaceae</taxon>
        <taxon>Sphingomonas</taxon>
    </lineage>
</organism>
<evidence type="ECO:0008006" key="4">
    <source>
        <dbReference type="Google" id="ProtNLM"/>
    </source>
</evidence>
<sequence>MASTSRLALGTLLALGTASIVATAPASAKSYSGPVLSKSERAALSALETALNARNYPAANAALAPAQAAAQSADARFYLAGLQLRLGRETANTALQASAIDALVASGRVPAAEQGALYATQGALATFAGKRDRAEAALTRAYELSPTAETALALAQLKLDRRKNAEALPLIDRAISLRKAAGQPVPESWYRRGVNVATIANATPEVLKFSRELVAAYPSEKNWRDTILLYRDFAKPDQAATLDAERLLRLSRALAGERDYLEAAQAFESANLSGEAQSVFQEGVAAKMVDPAKASFKEAIATSTKRAGAAKAKLAGLRTAAASAATGTAALTAGDQHLSFGDYAAAAELYRAALTKSGVDTATANTRLGIALALAGRRAEADAAFRAVTGPRADLASLWLVWLGQRA</sequence>
<feature type="chain" id="PRO_5021444211" description="Tetratricopeptide repeat protein" evidence="1">
    <location>
        <begin position="29"/>
        <end position="407"/>
    </location>
</feature>
<evidence type="ECO:0000256" key="1">
    <source>
        <dbReference type="SAM" id="SignalP"/>
    </source>
</evidence>
<evidence type="ECO:0000313" key="3">
    <source>
        <dbReference type="Proteomes" id="UP000298213"/>
    </source>
</evidence>
<dbReference type="SUPFAM" id="SSF48452">
    <property type="entry name" value="TPR-like"/>
    <property type="match status" value="1"/>
</dbReference>
<keyword evidence="3" id="KW-1185">Reference proteome</keyword>
<reference evidence="2 3" key="1">
    <citation type="submission" date="2019-03" db="EMBL/GenBank/DDBJ databases">
        <title>Genome sequence of Sphingomonas sp. 17J27-24.</title>
        <authorList>
            <person name="Kim M."/>
            <person name="Maeng S."/>
            <person name="Sathiyaraj S."/>
        </authorList>
    </citation>
    <scope>NUCLEOTIDE SEQUENCE [LARGE SCALE GENOMIC DNA]</scope>
    <source>
        <strain evidence="2 3">17J27-24</strain>
    </source>
</reference>
<dbReference type="RefSeq" id="WP_135082777.1">
    <property type="nucleotide sequence ID" value="NZ_SPDV01000001.1"/>
</dbReference>
<name>A0A4Y8ZZM5_9SPHN</name>
<dbReference type="OrthoDB" id="7325958at2"/>
<gene>
    <name evidence="2" type="ORF">E2493_00935</name>
</gene>